<feature type="transmembrane region" description="Helical" evidence="5">
    <location>
        <begin position="164"/>
        <end position="190"/>
    </location>
</feature>
<evidence type="ECO:0000256" key="2">
    <source>
        <dbReference type="ARBA" id="ARBA00022692"/>
    </source>
</evidence>
<evidence type="ECO:0000313" key="7">
    <source>
        <dbReference type="Proteomes" id="UP001271007"/>
    </source>
</evidence>
<feature type="transmembrane region" description="Helical" evidence="5">
    <location>
        <begin position="55"/>
        <end position="77"/>
    </location>
</feature>
<dbReference type="PANTHER" id="PTHR23502">
    <property type="entry name" value="MAJOR FACILITATOR SUPERFAMILY"/>
    <property type="match status" value="1"/>
</dbReference>
<gene>
    <name evidence="6" type="ORF">LTR09_008775</name>
</gene>
<keyword evidence="3 5" id="KW-1133">Transmembrane helix</keyword>
<comment type="subcellular location">
    <subcellularLocation>
        <location evidence="1">Membrane</location>
        <topology evidence="1">Multi-pass membrane protein</topology>
    </subcellularLocation>
</comment>
<keyword evidence="4 5" id="KW-0472">Membrane</keyword>
<evidence type="ECO:0000256" key="3">
    <source>
        <dbReference type="ARBA" id="ARBA00022989"/>
    </source>
</evidence>
<protein>
    <submittedName>
        <fullName evidence="6">Uncharacterized protein</fullName>
    </submittedName>
</protein>
<evidence type="ECO:0000313" key="6">
    <source>
        <dbReference type="EMBL" id="KAK3049855.1"/>
    </source>
</evidence>
<dbReference type="InterPro" id="IPR036259">
    <property type="entry name" value="MFS_trans_sf"/>
</dbReference>
<name>A0AAJ0G6J7_9PEZI</name>
<dbReference type="AlphaFoldDB" id="A0AAJ0G6J7"/>
<dbReference type="Gene3D" id="1.20.1250.20">
    <property type="entry name" value="MFS general substrate transporter like domains"/>
    <property type="match status" value="1"/>
</dbReference>
<accession>A0AAJ0G6J7</accession>
<dbReference type="PANTHER" id="PTHR23502:SF47">
    <property type="entry name" value="MAJOR FACILITATOR SUPERFAMILY (MFS) PROFILE DOMAIN-CONTAINING PROTEIN-RELATED"/>
    <property type="match status" value="1"/>
</dbReference>
<dbReference type="SUPFAM" id="SSF103473">
    <property type="entry name" value="MFS general substrate transporter"/>
    <property type="match status" value="1"/>
</dbReference>
<feature type="transmembrane region" description="Helical" evidence="5">
    <location>
        <begin position="89"/>
        <end position="112"/>
    </location>
</feature>
<dbReference type="GO" id="GO:0005886">
    <property type="term" value="C:plasma membrane"/>
    <property type="evidence" value="ECO:0007669"/>
    <property type="project" value="TreeGrafter"/>
</dbReference>
<keyword evidence="7" id="KW-1185">Reference proteome</keyword>
<feature type="transmembrane region" description="Helical" evidence="5">
    <location>
        <begin position="225"/>
        <end position="246"/>
    </location>
</feature>
<feature type="transmembrane region" description="Helical" evidence="5">
    <location>
        <begin position="133"/>
        <end position="152"/>
    </location>
</feature>
<evidence type="ECO:0000256" key="1">
    <source>
        <dbReference type="ARBA" id="ARBA00004141"/>
    </source>
</evidence>
<keyword evidence="2 5" id="KW-0812">Transmembrane</keyword>
<dbReference type="Proteomes" id="UP001271007">
    <property type="component" value="Unassembled WGS sequence"/>
</dbReference>
<evidence type="ECO:0000256" key="5">
    <source>
        <dbReference type="SAM" id="Phobius"/>
    </source>
</evidence>
<evidence type="ECO:0000256" key="4">
    <source>
        <dbReference type="ARBA" id="ARBA00023136"/>
    </source>
</evidence>
<sequence length="262" mass="29600">MAFESMMDEDPVHLKFLFVKYGEDSHKCPTSKTLLIVHLSLLGLKPSRMMIQEPILIIMTLYMSLVYGILYLGFFSYPISFQFDRGIEFGISSLPFLALLTGVLTACAFMIWETPVIYRPKFISKGRIPEERLIPMMIGSFVLVMGLFWFAWTSFPSITPWPEIISGAFIGAGFVMVFMSAIIYLVDVYLLSANSAVASNTVVRSALAAVFPLFATPMYEKLGVQWATSLLGFLCLATVRAPLLFYKYGKRIRSWSKFAYDL</sequence>
<proteinExistence type="predicted"/>
<comment type="caution">
    <text evidence="6">The sequence shown here is derived from an EMBL/GenBank/DDBJ whole genome shotgun (WGS) entry which is preliminary data.</text>
</comment>
<dbReference type="GO" id="GO:0022857">
    <property type="term" value="F:transmembrane transporter activity"/>
    <property type="evidence" value="ECO:0007669"/>
    <property type="project" value="TreeGrafter"/>
</dbReference>
<organism evidence="6 7">
    <name type="scientific">Extremus antarcticus</name>
    <dbReference type="NCBI Taxonomy" id="702011"/>
    <lineage>
        <taxon>Eukaryota</taxon>
        <taxon>Fungi</taxon>
        <taxon>Dikarya</taxon>
        <taxon>Ascomycota</taxon>
        <taxon>Pezizomycotina</taxon>
        <taxon>Dothideomycetes</taxon>
        <taxon>Dothideomycetidae</taxon>
        <taxon>Mycosphaerellales</taxon>
        <taxon>Extremaceae</taxon>
        <taxon>Extremus</taxon>
    </lineage>
</organism>
<reference evidence="6" key="1">
    <citation type="submission" date="2023-04" db="EMBL/GenBank/DDBJ databases">
        <title>Black Yeasts Isolated from many extreme environments.</title>
        <authorList>
            <person name="Coleine C."/>
            <person name="Stajich J.E."/>
            <person name="Selbmann L."/>
        </authorList>
    </citation>
    <scope>NUCLEOTIDE SEQUENCE</scope>
    <source>
        <strain evidence="6">CCFEE 5312</strain>
    </source>
</reference>
<dbReference type="EMBL" id="JAWDJX010000036">
    <property type="protein sequence ID" value="KAK3049855.1"/>
    <property type="molecule type" value="Genomic_DNA"/>
</dbReference>